<name>A0A8K0P1B1_LADFU</name>
<organism evidence="1 2">
    <name type="scientific">Ladona fulva</name>
    <name type="common">Scarce chaser dragonfly</name>
    <name type="synonym">Libellula fulva</name>
    <dbReference type="NCBI Taxonomy" id="123851"/>
    <lineage>
        <taxon>Eukaryota</taxon>
        <taxon>Metazoa</taxon>
        <taxon>Ecdysozoa</taxon>
        <taxon>Arthropoda</taxon>
        <taxon>Hexapoda</taxon>
        <taxon>Insecta</taxon>
        <taxon>Pterygota</taxon>
        <taxon>Palaeoptera</taxon>
        <taxon>Odonata</taxon>
        <taxon>Epiprocta</taxon>
        <taxon>Anisoptera</taxon>
        <taxon>Libelluloidea</taxon>
        <taxon>Libellulidae</taxon>
        <taxon>Ladona</taxon>
    </lineage>
</organism>
<protein>
    <submittedName>
        <fullName evidence="1">Uncharacterized protein</fullName>
    </submittedName>
</protein>
<reference evidence="1" key="1">
    <citation type="submission" date="2013-04" db="EMBL/GenBank/DDBJ databases">
        <authorList>
            <person name="Qu J."/>
            <person name="Murali S.C."/>
            <person name="Bandaranaike D."/>
            <person name="Bellair M."/>
            <person name="Blankenburg K."/>
            <person name="Chao H."/>
            <person name="Dinh H."/>
            <person name="Doddapaneni H."/>
            <person name="Downs B."/>
            <person name="Dugan-Rocha S."/>
            <person name="Elkadiri S."/>
            <person name="Gnanaolivu R.D."/>
            <person name="Hernandez B."/>
            <person name="Javaid M."/>
            <person name="Jayaseelan J.C."/>
            <person name="Lee S."/>
            <person name="Li M."/>
            <person name="Ming W."/>
            <person name="Munidasa M."/>
            <person name="Muniz J."/>
            <person name="Nguyen L."/>
            <person name="Ongeri F."/>
            <person name="Osuji N."/>
            <person name="Pu L.-L."/>
            <person name="Puazo M."/>
            <person name="Qu C."/>
            <person name="Quiroz J."/>
            <person name="Raj R."/>
            <person name="Weissenberger G."/>
            <person name="Xin Y."/>
            <person name="Zou X."/>
            <person name="Han Y."/>
            <person name="Richards S."/>
            <person name="Worley K."/>
            <person name="Muzny D."/>
            <person name="Gibbs R."/>
        </authorList>
    </citation>
    <scope>NUCLEOTIDE SEQUENCE</scope>
    <source>
        <strain evidence="1">Sampled in the wild</strain>
    </source>
</reference>
<dbReference type="Proteomes" id="UP000792457">
    <property type="component" value="Unassembled WGS sequence"/>
</dbReference>
<reference evidence="1" key="2">
    <citation type="submission" date="2017-10" db="EMBL/GenBank/DDBJ databases">
        <title>Ladona fulva Genome sequencing and assembly.</title>
        <authorList>
            <person name="Murali S."/>
            <person name="Richards S."/>
            <person name="Bandaranaike D."/>
            <person name="Bellair M."/>
            <person name="Blankenburg K."/>
            <person name="Chao H."/>
            <person name="Dinh H."/>
            <person name="Doddapaneni H."/>
            <person name="Dugan-Rocha S."/>
            <person name="Elkadiri S."/>
            <person name="Gnanaolivu R."/>
            <person name="Hernandez B."/>
            <person name="Skinner E."/>
            <person name="Javaid M."/>
            <person name="Lee S."/>
            <person name="Li M."/>
            <person name="Ming W."/>
            <person name="Munidasa M."/>
            <person name="Muniz J."/>
            <person name="Nguyen L."/>
            <person name="Hughes D."/>
            <person name="Osuji N."/>
            <person name="Pu L.-L."/>
            <person name="Puazo M."/>
            <person name="Qu C."/>
            <person name="Quiroz J."/>
            <person name="Raj R."/>
            <person name="Weissenberger G."/>
            <person name="Xin Y."/>
            <person name="Zou X."/>
            <person name="Han Y."/>
            <person name="Worley K."/>
            <person name="Muzny D."/>
            <person name="Gibbs R."/>
        </authorList>
    </citation>
    <scope>NUCLEOTIDE SEQUENCE</scope>
    <source>
        <strain evidence="1">Sampled in the wild</strain>
    </source>
</reference>
<proteinExistence type="predicted"/>
<accession>A0A8K0P1B1</accession>
<keyword evidence="2" id="KW-1185">Reference proteome</keyword>
<gene>
    <name evidence="1" type="ORF">J437_LFUL012443</name>
</gene>
<dbReference type="AlphaFoldDB" id="A0A8K0P1B1"/>
<sequence length="96" mass="11090">MGTSLSKLVNASPGNKFRQTSHVFSDVELDLVTRKGVFPYEYVNFWDKLDEECLPPKEAFYSSLTEEDISDAEYGYAQSMWKKLNSTILDVFKMFD</sequence>
<evidence type="ECO:0000313" key="2">
    <source>
        <dbReference type="Proteomes" id="UP000792457"/>
    </source>
</evidence>
<dbReference type="OrthoDB" id="6602337at2759"/>
<dbReference type="EMBL" id="KZ308592">
    <property type="protein sequence ID" value="KAG8232085.1"/>
    <property type="molecule type" value="Genomic_DNA"/>
</dbReference>
<comment type="caution">
    <text evidence="1">The sequence shown here is derived from an EMBL/GenBank/DDBJ whole genome shotgun (WGS) entry which is preliminary data.</text>
</comment>
<evidence type="ECO:0000313" key="1">
    <source>
        <dbReference type="EMBL" id="KAG8232085.1"/>
    </source>
</evidence>